<dbReference type="PANTHER" id="PTHR35095:SF1">
    <property type="entry name" value="OS05G0143300 PROTEIN"/>
    <property type="match status" value="1"/>
</dbReference>
<evidence type="ECO:0000313" key="1">
    <source>
        <dbReference type="EMBL" id="KAI5406100.1"/>
    </source>
</evidence>
<gene>
    <name evidence="1" type="ORF">KIW84_052736</name>
</gene>
<dbReference type="Proteomes" id="UP001058974">
    <property type="component" value="Chromosome 5"/>
</dbReference>
<dbReference type="PANTHER" id="PTHR35095">
    <property type="entry name" value="OS05G0143300 PROTEIN"/>
    <property type="match status" value="1"/>
</dbReference>
<proteinExistence type="predicted"/>
<reference evidence="1 2" key="1">
    <citation type="journal article" date="2022" name="Nat. Genet.">
        <title>Improved pea reference genome and pan-genome highlight genomic features and evolutionary characteristics.</title>
        <authorList>
            <person name="Yang T."/>
            <person name="Liu R."/>
            <person name="Luo Y."/>
            <person name="Hu S."/>
            <person name="Wang D."/>
            <person name="Wang C."/>
            <person name="Pandey M.K."/>
            <person name="Ge S."/>
            <person name="Xu Q."/>
            <person name="Li N."/>
            <person name="Li G."/>
            <person name="Huang Y."/>
            <person name="Saxena R.K."/>
            <person name="Ji Y."/>
            <person name="Li M."/>
            <person name="Yan X."/>
            <person name="He Y."/>
            <person name="Liu Y."/>
            <person name="Wang X."/>
            <person name="Xiang C."/>
            <person name="Varshney R.K."/>
            <person name="Ding H."/>
            <person name="Gao S."/>
            <person name="Zong X."/>
        </authorList>
    </citation>
    <scope>NUCLEOTIDE SEQUENCE [LARGE SCALE GENOMIC DNA]</scope>
    <source>
        <strain evidence="1 2">cv. Zhongwan 6</strain>
    </source>
</reference>
<dbReference type="EMBL" id="JAMSHJ010000005">
    <property type="protein sequence ID" value="KAI5406100.1"/>
    <property type="molecule type" value="Genomic_DNA"/>
</dbReference>
<accession>A0A9D5AHU5</accession>
<evidence type="ECO:0000313" key="2">
    <source>
        <dbReference type="Proteomes" id="UP001058974"/>
    </source>
</evidence>
<keyword evidence="2" id="KW-1185">Reference proteome</keyword>
<organism evidence="1 2">
    <name type="scientific">Pisum sativum</name>
    <name type="common">Garden pea</name>
    <name type="synonym">Lathyrus oleraceus</name>
    <dbReference type="NCBI Taxonomy" id="3888"/>
    <lineage>
        <taxon>Eukaryota</taxon>
        <taxon>Viridiplantae</taxon>
        <taxon>Streptophyta</taxon>
        <taxon>Embryophyta</taxon>
        <taxon>Tracheophyta</taxon>
        <taxon>Spermatophyta</taxon>
        <taxon>Magnoliopsida</taxon>
        <taxon>eudicotyledons</taxon>
        <taxon>Gunneridae</taxon>
        <taxon>Pentapetalae</taxon>
        <taxon>rosids</taxon>
        <taxon>fabids</taxon>
        <taxon>Fabales</taxon>
        <taxon>Fabaceae</taxon>
        <taxon>Papilionoideae</taxon>
        <taxon>50 kb inversion clade</taxon>
        <taxon>NPAAA clade</taxon>
        <taxon>Hologalegina</taxon>
        <taxon>IRL clade</taxon>
        <taxon>Fabeae</taxon>
        <taxon>Lathyrus</taxon>
    </lineage>
</organism>
<dbReference type="AlphaFoldDB" id="A0A9D5AHU5"/>
<dbReference type="Gramene" id="Psat05G0273600-T1">
    <property type="protein sequence ID" value="KAI5406100.1"/>
    <property type="gene ID" value="KIW84_052736"/>
</dbReference>
<sequence length="130" mass="14522">MSKMIHVELVQAHYFLALASLTAEIGIGGVRKALLFDLMPLQLSGIDIPQNSLHPLIYPNRKFYISKHLLDIFQDSALSSKITAHPDGQVIFMGIEIDMKDFLVLVTESYLSEITHRGENSLGLSHIVFS</sequence>
<comment type="caution">
    <text evidence="1">The sequence shown here is derived from an EMBL/GenBank/DDBJ whole genome shotgun (WGS) entry which is preliminary data.</text>
</comment>
<name>A0A9D5AHU5_PEA</name>
<protein>
    <submittedName>
        <fullName evidence="1">Uncharacterized protein</fullName>
    </submittedName>
</protein>